<proteinExistence type="predicted"/>
<dbReference type="PATRIC" id="fig|1056511.3.peg.4"/>
<name>L8JFQ6_9GAMM</name>
<protein>
    <submittedName>
        <fullName evidence="1">Uncharacterized protein</fullName>
    </submittedName>
</protein>
<dbReference type="Proteomes" id="UP000011134">
    <property type="component" value="Unassembled WGS sequence"/>
</dbReference>
<comment type="caution">
    <text evidence="1">The sequence shown here is derived from an EMBL/GenBank/DDBJ whole genome shotgun (WGS) entry which is preliminary data.</text>
</comment>
<gene>
    <name evidence="1" type="ORF">C942_00003</name>
</gene>
<accession>L8JFQ6</accession>
<evidence type="ECO:0000313" key="1">
    <source>
        <dbReference type="EMBL" id="ELR67696.1"/>
    </source>
</evidence>
<dbReference type="EMBL" id="AMZO01000001">
    <property type="protein sequence ID" value="ELR67696.1"/>
    <property type="molecule type" value="Genomic_DNA"/>
</dbReference>
<sequence length="39" mass="4434">MLAGSGFYRTPANIKNIISFEKCDFKEVLSLQLRIESTL</sequence>
<organism evidence="1 2">
    <name type="scientific">Photobacterium marinum</name>
    <dbReference type="NCBI Taxonomy" id="1056511"/>
    <lineage>
        <taxon>Bacteria</taxon>
        <taxon>Pseudomonadati</taxon>
        <taxon>Pseudomonadota</taxon>
        <taxon>Gammaproteobacteria</taxon>
        <taxon>Vibrionales</taxon>
        <taxon>Vibrionaceae</taxon>
        <taxon>Photobacterium</taxon>
    </lineage>
</organism>
<evidence type="ECO:0000313" key="2">
    <source>
        <dbReference type="Proteomes" id="UP000011134"/>
    </source>
</evidence>
<keyword evidence="2" id="KW-1185">Reference proteome</keyword>
<reference evidence="1 2" key="1">
    <citation type="submission" date="2012-12" db="EMBL/GenBank/DDBJ databases">
        <title>Genome Assembly of Photobacterium sp. AK15.</title>
        <authorList>
            <person name="Khatri I."/>
            <person name="Vaidya B."/>
            <person name="Srinivas T.N.R."/>
            <person name="Subramanian S."/>
            <person name="Pinnaka A."/>
        </authorList>
    </citation>
    <scope>NUCLEOTIDE SEQUENCE [LARGE SCALE GENOMIC DNA]</scope>
    <source>
        <strain evidence="1 2">AK15</strain>
    </source>
</reference>
<dbReference type="AlphaFoldDB" id="L8JFQ6"/>